<dbReference type="EMBL" id="JAAQPH010000012">
    <property type="protein sequence ID" value="NIA70119.1"/>
    <property type="molecule type" value="Genomic_DNA"/>
</dbReference>
<evidence type="ECO:0000256" key="1">
    <source>
        <dbReference type="RuleBase" id="RU003682"/>
    </source>
</evidence>
<feature type="domain" description="Fe2OG dioxygenase" evidence="2">
    <location>
        <begin position="110"/>
        <end position="206"/>
    </location>
</feature>
<dbReference type="GO" id="GO:0046872">
    <property type="term" value="F:metal ion binding"/>
    <property type="evidence" value="ECO:0007669"/>
    <property type="project" value="UniProtKB-KW"/>
</dbReference>
<evidence type="ECO:0000259" key="2">
    <source>
        <dbReference type="PROSITE" id="PS51471"/>
    </source>
</evidence>
<keyword evidence="4" id="KW-1185">Reference proteome</keyword>
<accession>A0A967EZ99</accession>
<keyword evidence="1" id="KW-0479">Metal-binding</keyword>
<evidence type="ECO:0000313" key="4">
    <source>
        <dbReference type="Proteomes" id="UP000761264"/>
    </source>
</evidence>
<dbReference type="Proteomes" id="UP000761264">
    <property type="component" value="Unassembled WGS sequence"/>
</dbReference>
<dbReference type="RefSeq" id="WP_167226410.1">
    <property type="nucleotide sequence ID" value="NZ_JAAQPH010000012.1"/>
</dbReference>
<dbReference type="GO" id="GO:0016491">
    <property type="term" value="F:oxidoreductase activity"/>
    <property type="evidence" value="ECO:0007669"/>
    <property type="project" value="UniProtKB-KW"/>
</dbReference>
<dbReference type="InterPro" id="IPR037151">
    <property type="entry name" value="AlkB-like_sf"/>
</dbReference>
<name>A0A967EZ99_9PROT</name>
<keyword evidence="1" id="KW-0560">Oxidoreductase</keyword>
<dbReference type="InterPro" id="IPR005123">
    <property type="entry name" value="Oxoglu/Fe-dep_dioxygenase_dom"/>
</dbReference>
<comment type="caution">
    <text evidence="3">The sequence shown here is derived from an EMBL/GenBank/DDBJ whole genome shotgun (WGS) entry which is preliminary data.</text>
</comment>
<sequence length="222" mass="23795">MTLTSEPPAFESGPAALAEAIARLPAEDAVSLPLLGGDTVQGLLDESSTLTYRPATPVIGAGERRVWQDCEVSCAVPREGALGACARRLQDAFHEAFALLSPTPLAERFDINDLIVQRYPKGSGGITPHRDHIAYRGLISVITLSGICRFAVCRDRSAAEARPVPAPVGWLVLMRGPGLYGLEDRPFHFVDRFTEPRISVGFRHDRRAPDGSVATLGLSPGG</sequence>
<comment type="similarity">
    <text evidence="1">Belongs to the iron/ascorbate-dependent oxidoreductase family.</text>
</comment>
<dbReference type="Gene3D" id="2.60.120.590">
    <property type="entry name" value="Alpha-ketoglutarate-dependent dioxygenase AlkB-like"/>
    <property type="match status" value="1"/>
</dbReference>
<reference evidence="3" key="1">
    <citation type="submission" date="2020-03" db="EMBL/GenBank/DDBJ databases">
        <title>Genome of Pelagibius litoralis DSM 21314T.</title>
        <authorList>
            <person name="Wang G."/>
        </authorList>
    </citation>
    <scope>NUCLEOTIDE SEQUENCE</scope>
    <source>
        <strain evidence="3">DSM 21314</strain>
    </source>
</reference>
<proteinExistence type="inferred from homology"/>
<protein>
    <recommendedName>
        <fullName evidence="2">Fe2OG dioxygenase domain-containing protein</fullName>
    </recommendedName>
</protein>
<organism evidence="3 4">
    <name type="scientific">Pelagibius litoralis</name>
    <dbReference type="NCBI Taxonomy" id="374515"/>
    <lineage>
        <taxon>Bacteria</taxon>
        <taxon>Pseudomonadati</taxon>
        <taxon>Pseudomonadota</taxon>
        <taxon>Alphaproteobacteria</taxon>
        <taxon>Rhodospirillales</taxon>
        <taxon>Rhodovibrionaceae</taxon>
        <taxon>Pelagibius</taxon>
    </lineage>
</organism>
<gene>
    <name evidence="3" type="ORF">HBA54_16050</name>
</gene>
<keyword evidence="1" id="KW-0408">Iron</keyword>
<dbReference type="AlphaFoldDB" id="A0A967EZ99"/>
<dbReference type="PROSITE" id="PS51471">
    <property type="entry name" value="FE2OG_OXY"/>
    <property type="match status" value="1"/>
</dbReference>
<evidence type="ECO:0000313" key="3">
    <source>
        <dbReference type="EMBL" id="NIA70119.1"/>
    </source>
</evidence>
<dbReference type="SUPFAM" id="SSF51197">
    <property type="entry name" value="Clavaminate synthase-like"/>
    <property type="match status" value="1"/>
</dbReference>